<dbReference type="Pfam" id="PF03081">
    <property type="entry name" value="Exo70_C"/>
    <property type="match status" value="1"/>
</dbReference>
<dbReference type="PaxDb" id="2711-XP_006492048.1"/>
<proteinExistence type="inferred from homology"/>
<dbReference type="InterPro" id="IPR046364">
    <property type="entry name" value="Exo70_C"/>
</dbReference>
<keyword evidence="3" id="KW-0268">Exocytosis</keyword>
<dbReference type="GO" id="GO:0006887">
    <property type="term" value="P:exocytosis"/>
    <property type="evidence" value="ECO:0000318"/>
    <property type="project" value="GO_Central"/>
</dbReference>
<dbReference type="PANTHER" id="PTHR12542:SF85">
    <property type="entry name" value="EXOCYST SUBUNIT EXO70 FAMILY PROTEIN"/>
    <property type="match status" value="1"/>
</dbReference>
<accession>A0A067D7Y6</accession>
<dbReference type="InterPro" id="IPR004140">
    <property type="entry name" value="Exo70"/>
</dbReference>
<dbReference type="GO" id="GO:0015031">
    <property type="term" value="P:protein transport"/>
    <property type="evidence" value="ECO:0007669"/>
    <property type="project" value="UniProtKB-KW"/>
</dbReference>
<dbReference type="InterPro" id="IPR016159">
    <property type="entry name" value="Cullin_repeat-like_dom_sf"/>
</dbReference>
<evidence type="ECO:0000256" key="3">
    <source>
        <dbReference type="RuleBase" id="RU365026"/>
    </source>
</evidence>
<keyword evidence="6" id="KW-1185">Reference proteome</keyword>
<dbReference type="Proteomes" id="UP000027120">
    <property type="component" value="Unassembled WGS sequence"/>
</dbReference>
<dbReference type="GO" id="GO:0000145">
    <property type="term" value="C:exocyst"/>
    <property type="evidence" value="ECO:0000318"/>
    <property type="project" value="GO_Central"/>
</dbReference>
<feature type="domain" description="Exocyst complex subunit Exo70 C-terminal" evidence="4">
    <location>
        <begin position="283"/>
        <end position="639"/>
    </location>
</feature>
<dbReference type="EMBL" id="KK790058">
    <property type="protein sequence ID" value="KDO37655.1"/>
    <property type="molecule type" value="Genomic_DNA"/>
</dbReference>
<protein>
    <recommendedName>
        <fullName evidence="3">Exocyst subunit Exo70 family protein</fullName>
    </recommendedName>
</protein>
<evidence type="ECO:0000256" key="1">
    <source>
        <dbReference type="ARBA" id="ARBA00006756"/>
    </source>
</evidence>
<dbReference type="eggNOG" id="KOG2344">
    <property type="taxonomic scope" value="Eukaryota"/>
</dbReference>
<comment type="function">
    <text evidence="3">Component of the exocyst complex.</text>
</comment>
<dbReference type="STRING" id="2711.A0A067D7Y6"/>
<sequence>MTEGDSIESLLAARKLLNSSLDKSRAVALALGKTGSRLEEIKERLPSSEAAFRCFSMQKCSFVVVRNQIDSAIGPAAAVLKVFDSVQELEKSLISESHSDIFGYLVVLKQLEEAMKFLADNCRLAIQWLEGIAEALEGNVAVTDRYNCSVKKSFRILHELLAYEASARLNGGLLFEALNYLESEFNRLVTENTIPFALVASSSSPGKQAYIGSSLMPITVIQKLQVIIDRLKANGRLEICISVYAEVRSLNIRKSLQKLDLEYLEKWAKEFDDVQDIEGLIGNWCKHLELVVKHVFEPECKLCSDVFNKIGLDICNCCFAKIAIQSGILSFLQFGKNVTESNKDPVKLLRLLEIFAALDKVRVDFNRLFGGEAYGDIQSLIRDLIRRVVNGACEIFLELPLQVKLQRQVSPPPDGSVPRLVLFVTDYCNQLLGDNYRPILTQVLVIHQSWKQAKYEEGLLTRLIYSVIKEIALNLDEWSNSHQDITLSYLFVMNNHCHFCNLKGTKLGDMMGDSWVKAHEQYKNYYAGLYVRESWGKLFSFLRQDGLIASPSRKASNRELVKKKLKDFYQTFDYMVKKHSCWVVTDKNSREKICQLVVQAFLPVYRSYLQNYGVLVEENASGGKYVKYSANDLEKILSSLFQPNLRKNGSSRHLQFIGKIKNVVTHQFHLMLTAS</sequence>
<gene>
    <name evidence="5" type="ORF">CISIN_1g005829mg</name>
</gene>
<dbReference type="GO" id="GO:0005546">
    <property type="term" value="F:phosphatidylinositol-4,5-bisphosphate binding"/>
    <property type="evidence" value="ECO:0007669"/>
    <property type="project" value="InterPro"/>
</dbReference>
<organism evidence="5 6">
    <name type="scientific">Citrus sinensis</name>
    <name type="common">Sweet orange</name>
    <name type="synonym">Citrus aurantium var. sinensis</name>
    <dbReference type="NCBI Taxonomy" id="2711"/>
    <lineage>
        <taxon>Eukaryota</taxon>
        <taxon>Viridiplantae</taxon>
        <taxon>Streptophyta</taxon>
        <taxon>Embryophyta</taxon>
        <taxon>Tracheophyta</taxon>
        <taxon>Spermatophyta</taxon>
        <taxon>Magnoliopsida</taxon>
        <taxon>eudicotyledons</taxon>
        <taxon>Gunneridae</taxon>
        <taxon>Pentapetalae</taxon>
        <taxon>rosids</taxon>
        <taxon>malvids</taxon>
        <taxon>Sapindales</taxon>
        <taxon>Rutaceae</taxon>
        <taxon>Aurantioideae</taxon>
        <taxon>Citrus</taxon>
    </lineage>
</organism>
<dbReference type="Pfam" id="PF20669">
    <property type="entry name" value="Exo70_N"/>
    <property type="match status" value="1"/>
</dbReference>
<dbReference type="PANTHER" id="PTHR12542">
    <property type="entry name" value="EXOCYST COMPLEX PROTEIN EXO70"/>
    <property type="match status" value="1"/>
</dbReference>
<evidence type="ECO:0000313" key="6">
    <source>
        <dbReference type="Proteomes" id="UP000027120"/>
    </source>
</evidence>
<dbReference type="Gene3D" id="1.20.1280.170">
    <property type="entry name" value="Exocyst complex component Exo70"/>
    <property type="match status" value="1"/>
</dbReference>
<evidence type="ECO:0000259" key="4">
    <source>
        <dbReference type="Pfam" id="PF03081"/>
    </source>
</evidence>
<evidence type="ECO:0000256" key="2">
    <source>
        <dbReference type="ARBA" id="ARBA00022448"/>
    </source>
</evidence>
<name>A0A067D7Y6_CITSI</name>
<evidence type="ECO:0000313" key="5">
    <source>
        <dbReference type="EMBL" id="KDO37655.1"/>
    </source>
</evidence>
<dbReference type="SMR" id="A0A067D7Y6"/>
<keyword evidence="2 3" id="KW-0813">Transport</keyword>
<dbReference type="SUPFAM" id="SSF74788">
    <property type="entry name" value="Cullin repeat-like"/>
    <property type="match status" value="1"/>
</dbReference>
<keyword evidence="3" id="KW-0653">Protein transport</keyword>
<reference evidence="5 6" key="1">
    <citation type="submission" date="2014-04" db="EMBL/GenBank/DDBJ databases">
        <authorList>
            <consortium name="International Citrus Genome Consortium"/>
            <person name="Gmitter F."/>
            <person name="Chen C."/>
            <person name="Farmerie W."/>
            <person name="Harkins T."/>
            <person name="Desany B."/>
            <person name="Mohiuddin M."/>
            <person name="Kodira C."/>
            <person name="Borodovsky M."/>
            <person name="Lomsadze A."/>
            <person name="Burns P."/>
            <person name="Jenkins J."/>
            <person name="Prochnik S."/>
            <person name="Shu S."/>
            <person name="Chapman J."/>
            <person name="Pitluck S."/>
            <person name="Schmutz J."/>
            <person name="Rokhsar D."/>
        </authorList>
    </citation>
    <scope>NUCLEOTIDE SEQUENCE</scope>
</reference>
<dbReference type="AlphaFoldDB" id="A0A067D7Y6"/>
<comment type="similarity">
    <text evidence="1 3">Belongs to the EXO70 family.</text>
</comment>